<dbReference type="SUPFAM" id="SSF52374">
    <property type="entry name" value="Nucleotidylyl transferase"/>
    <property type="match status" value="1"/>
</dbReference>
<dbReference type="RefSeq" id="WP_064773741.1">
    <property type="nucleotide sequence ID" value="NZ_JRMP02000003.1"/>
</dbReference>
<dbReference type="InterPro" id="IPR005148">
    <property type="entry name" value="Arg-tRNA-synth_N"/>
</dbReference>
<reference evidence="17" key="3">
    <citation type="submission" date="2018-04" db="EMBL/GenBank/DDBJ databases">
        <authorList>
            <person name="Sheh A."/>
            <person name="Shen Z."/>
            <person name="Mannion A.J."/>
            <person name="Fox J.G."/>
        </authorList>
    </citation>
    <scope>NUCLEOTIDE SEQUENCE</scope>
    <source>
        <strain evidence="17">MIT 97-6194</strain>
    </source>
</reference>
<dbReference type="GO" id="GO:0005524">
    <property type="term" value="F:ATP binding"/>
    <property type="evidence" value="ECO:0007669"/>
    <property type="project" value="UniProtKB-UniRule"/>
</dbReference>
<dbReference type="GO" id="GO:0004814">
    <property type="term" value="F:arginine-tRNA ligase activity"/>
    <property type="evidence" value="ECO:0007669"/>
    <property type="project" value="UniProtKB-UniRule"/>
</dbReference>
<dbReference type="AlphaFoldDB" id="A0A347VYL9"/>
<feature type="domain" description="Arginyl tRNA synthetase N-terminal" evidence="15">
    <location>
        <begin position="111"/>
        <end position="191"/>
    </location>
</feature>
<dbReference type="Pfam" id="PF00750">
    <property type="entry name" value="tRNA-synt_1d"/>
    <property type="match status" value="1"/>
</dbReference>
<dbReference type="SUPFAM" id="SSF47323">
    <property type="entry name" value="Anticodon-binding domain of a subclass of class I aminoacyl-tRNA synthetases"/>
    <property type="match status" value="1"/>
</dbReference>
<dbReference type="PANTHER" id="PTHR11956:SF5">
    <property type="entry name" value="ARGININE--TRNA LIGASE, CYTOPLASMIC"/>
    <property type="match status" value="1"/>
</dbReference>
<dbReference type="STRING" id="1548018.LS64_14745"/>
<evidence type="ECO:0000256" key="13">
    <source>
        <dbReference type="SAM" id="MobiDB-lite"/>
    </source>
</evidence>
<evidence type="ECO:0000256" key="2">
    <source>
        <dbReference type="ARBA" id="ARBA00005594"/>
    </source>
</evidence>
<protein>
    <recommendedName>
        <fullName evidence="11">Arginine--tRNA ligase</fullName>
        <ecNumber evidence="11">6.1.1.19</ecNumber>
    </recommendedName>
    <alternativeName>
        <fullName evidence="11">Arginyl-tRNA synthetase</fullName>
        <shortName evidence="11">ArgRS</shortName>
    </alternativeName>
</protein>
<dbReference type="GO" id="GO:0006420">
    <property type="term" value="P:arginyl-tRNA aminoacylation"/>
    <property type="evidence" value="ECO:0007669"/>
    <property type="project" value="UniProtKB-UniRule"/>
</dbReference>
<dbReference type="CDD" id="cd00671">
    <property type="entry name" value="ArgRS_core"/>
    <property type="match status" value="1"/>
</dbReference>
<evidence type="ECO:0000256" key="10">
    <source>
        <dbReference type="ARBA" id="ARBA00049339"/>
    </source>
</evidence>
<dbReference type="EC" id="6.1.1.19" evidence="11"/>
<dbReference type="Pfam" id="PF03485">
    <property type="entry name" value="Arg_tRNA_synt_N"/>
    <property type="match status" value="1"/>
</dbReference>
<dbReference type="PRINTS" id="PR01038">
    <property type="entry name" value="TRNASYNTHARG"/>
</dbReference>
<keyword evidence="8 11" id="KW-0648">Protein biosynthesis</keyword>
<evidence type="ECO:0000256" key="5">
    <source>
        <dbReference type="ARBA" id="ARBA00022598"/>
    </source>
</evidence>
<evidence type="ECO:0000256" key="4">
    <source>
        <dbReference type="ARBA" id="ARBA00022490"/>
    </source>
</evidence>
<keyword evidence="4 11" id="KW-0963">Cytoplasm</keyword>
<dbReference type="EMBL" id="JRMP02000003">
    <property type="protein sequence ID" value="TLD95302.1"/>
    <property type="molecule type" value="Genomic_DNA"/>
</dbReference>
<feature type="compositionally biased region" description="Polar residues" evidence="13">
    <location>
        <begin position="96"/>
        <end position="108"/>
    </location>
</feature>
<dbReference type="SMART" id="SM01016">
    <property type="entry name" value="Arg_tRNA_synt_N"/>
    <property type="match status" value="1"/>
</dbReference>
<dbReference type="NCBIfam" id="TIGR00456">
    <property type="entry name" value="argS"/>
    <property type="match status" value="1"/>
</dbReference>
<gene>
    <name evidence="11" type="primary">argS</name>
    <name evidence="16" type="ORF">DCO61_10185</name>
    <name evidence="17" type="ORF">LS64_002835</name>
</gene>
<evidence type="ECO:0000256" key="8">
    <source>
        <dbReference type="ARBA" id="ARBA00022917"/>
    </source>
</evidence>
<evidence type="ECO:0000256" key="7">
    <source>
        <dbReference type="ARBA" id="ARBA00022840"/>
    </source>
</evidence>
<dbReference type="Gene3D" id="3.30.1360.70">
    <property type="entry name" value="Arginyl tRNA synthetase N-terminal domain"/>
    <property type="match status" value="1"/>
</dbReference>
<feature type="region of interest" description="Disordered" evidence="13">
    <location>
        <begin position="66"/>
        <end position="119"/>
    </location>
</feature>
<evidence type="ECO:0000256" key="6">
    <source>
        <dbReference type="ARBA" id="ARBA00022741"/>
    </source>
</evidence>
<evidence type="ECO:0000259" key="15">
    <source>
        <dbReference type="SMART" id="SM01016"/>
    </source>
</evidence>
<dbReference type="InterPro" id="IPR014729">
    <property type="entry name" value="Rossmann-like_a/b/a_fold"/>
</dbReference>
<comment type="subunit">
    <text evidence="3 11">Monomer.</text>
</comment>
<dbReference type="InterPro" id="IPR001412">
    <property type="entry name" value="aa-tRNA-synth_I_CS"/>
</dbReference>
<reference evidence="16 19" key="4">
    <citation type="submission" date="2019-12" db="EMBL/GenBank/DDBJ databases">
        <title>Multi-Generational Helicobacter saguini Isolates.</title>
        <authorList>
            <person name="Mannion A."/>
            <person name="Shen Z."/>
            <person name="Fox J.G."/>
        </authorList>
    </citation>
    <scope>NUCLEOTIDE SEQUENCE [LARGE SCALE GENOMIC DNA]</scope>
    <source>
        <strain evidence="16">16-048</strain>
        <strain evidence="19">16-048 (F4)</strain>
    </source>
</reference>
<feature type="compositionally biased region" description="Basic and acidic residues" evidence="13">
    <location>
        <begin position="109"/>
        <end position="119"/>
    </location>
</feature>
<evidence type="ECO:0000256" key="3">
    <source>
        <dbReference type="ARBA" id="ARBA00011245"/>
    </source>
</evidence>
<comment type="subcellular location">
    <subcellularLocation>
        <location evidence="1 11">Cytoplasm</location>
    </subcellularLocation>
</comment>
<reference evidence="17 18" key="2">
    <citation type="journal article" date="2016" name="Infect. Immun.">
        <title>Helicobacter saguini, a Novel Helicobacter Isolated from Cotton-Top Tamarins with Ulcerative Colitis, Has Proinflammatory Properties and Induces Typhlocolitis and Dysplasia in Gnotobiotic IL-10-/- Mice.</title>
        <authorList>
            <person name="Shen Z."/>
            <person name="Mannion A."/>
            <person name="Whary M.T."/>
            <person name="Muthupalani S."/>
            <person name="Sheh A."/>
            <person name="Feng Y."/>
            <person name="Gong G."/>
            <person name="Vandamme P."/>
            <person name="Holcombe H.R."/>
            <person name="Paster B.J."/>
            <person name="Fox J.G."/>
        </authorList>
    </citation>
    <scope>NUCLEOTIDE SEQUENCE [LARGE SCALE GENOMIC DNA]</scope>
    <source>
        <strain evidence="17 18">MIT 97-6194</strain>
    </source>
</reference>
<evidence type="ECO:0000259" key="14">
    <source>
        <dbReference type="SMART" id="SM00836"/>
    </source>
</evidence>
<comment type="similarity">
    <text evidence="2 11 12">Belongs to the class-I aminoacyl-tRNA synthetase family.</text>
</comment>
<dbReference type="InterPro" id="IPR035684">
    <property type="entry name" value="ArgRS_core"/>
</dbReference>
<evidence type="ECO:0000256" key="1">
    <source>
        <dbReference type="ARBA" id="ARBA00004496"/>
    </source>
</evidence>
<dbReference type="InterPro" id="IPR001278">
    <property type="entry name" value="Arg-tRNA-ligase"/>
</dbReference>
<organism evidence="17 18">
    <name type="scientific">Helicobacter saguini</name>
    <dbReference type="NCBI Taxonomy" id="1548018"/>
    <lineage>
        <taxon>Bacteria</taxon>
        <taxon>Pseudomonadati</taxon>
        <taxon>Campylobacterota</taxon>
        <taxon>Epsilonproteobacteria</taxon>
        <taxon>Campylobacterales</taxon>
        <taxon>Helicobacteraceae</taxon>
        <taxon>Helicobacter</taxon>
    </lineage>
</organism>
<dbReference type="Gene3D" id="1.10.730.10">
    <property type="entry name" value="Isoleucyl-tRNA Synthetase, Domain 1"/>
    <property type="match status" value="1"/>
</dbReference>
<dbReference type="PANTHER" id="PTHR11956">
    <property type="entry name" value="ARGINYL-TRNA SYNTHETASE"/>
    <property type="match status" value="1"/>
</dbReference>
<dbReference type="SMART" id="SM00836">
    <property type="entry name" value="DALR_1"/>
    <property type="match status" value="1"/>
</dbReference>
<evidence type="ECO:0000313" key="18">
    <source>
        <dbReference type="Proteomes" id="UP000029714"/>
    </source>
</evidence>
<dbReference type="FunFam" id="3.40.50.620:FF:000062">
    <property type="entry name" value="Arginine--tRNA ligase"/>
    <property type="match status" value="1"/>
</dbReference>
<keyword evidence="7 11" id="KW-0067">ATP-binding</keyword>
<evidence type="ECO:0000256" key="9">
    <source>
        <dbReference type="ARBA" id="ARBA00023146"/>
    </source>
</evidence>
<keyword evidence="18" id="KW-1185">Reference proteome</keyword>
<reference evidence="17 18" key="1">
    <citation type="journal article" date="2014" name="Genome Announc.">
        <title>Draft genome sequences of eight enterohepatic helicobacter species isolated from both laboratory and wild rodents.</title>
        <authorList>
            <person name="Sheh A."/>
            <person name="Shen Z."/>
            <person name="Fox J.G."/>
        </authorList>
    </citation>
    <scope>NUCLEOTIDE SEQUENCE [LARGE SCALE GENOMIC DNA]</scope>
    <source>
        <strain evidence="17 18">MIT 97-6194</strain>
    </source>
</reference>
<accession>A0A347VYL9</accession>
<evidence type="ECO:0000256" key="11">
    <source>
        <dbReference type="HAMAP-Rule" id="MF_00123"/>
    </source>
</evidence>
<dbReference type="Gene3D" id="3.40.50.620">
    <property type="entry name" value="HUPs"/>
    <property type="match status" value="1"/>
</dbReference>
<dbReference type="InterPro" id="IPR009080">
    <property type="entry name" value="tRNAsynth_Ia_anticodon-bd"/>
</dbReference>
<evidence type="ECO:0000313" key="16">
    <source>
        <dbReference type="EMBL" id="MWV70355.1"/>
    </source>
</evidence>
<dbReference type="Proteomes" id="UP000477070">
    <property type="component" value="Unassembled WGS sequence"/>
</dbReference>
<dbReference type="OrthoDB" id="9803211at2"/>
<dbReference type="PROSITE" id="PS00178">
    <property type="entry name" value="AA_TRNA_LIGASE_I"/>
    <property type="match status" value="1"/>
</dbReference>
<keyword evidence="5 11" id="KW-0436">Ligase</keyword>
<feature type="compositionally biased region" description="Basic and acidic residues" evidence="13">
    <location>
        <begin position="80"/>
        <end position="90"/>
    </location>
</feature>
<dbReference type="GO" id="GO:0005737">
    <property type="term" value="C:cytoplasm"/>
    <property type="evidence" value="ECO:0007669"/>
    <property type="project" value="UniProtKB-SubCell"/>
</dbReference>
<keyword evidence="6 11" id="KW-0547">Nucleotide-binding</keyword>
<comment type="catalytic activity">
    <reaction evidence="10 11">
        <text>tRNA(Arg) + L-arginine + ATP = L-arginyl-tRNA(Arg) + AMP + diphosphate</text>
        <dbReference type="Rhea" id="RHEA:20301"/>
        <dbReference type="Rhea" id="RHEA-COMP:9658"/>
        <dbReference type="Rhea" id="RHEA-COMP:9673"/>
        <dbReference type="ChEBI" id="CHEBI:30616"/>
        <dbReference type="ChEBI" id="CHEBI:32682"/>
        <dbReference type="ChEBI" id="CHEBI:33019"/>
        <dbReference type="ChEBI" id="CHEBI:78442"/>
        <dbReference type="ChEBI" id="CHEBI:78513"/>
        <dbReference type="ChEBI" id="CHEBI:456215"/>
        <dbReference type="EC" id="6.1.1.19"/>
    </reaction>
</comment>
<feature type="domain" description="DALR anticodon binding" evidence="14">
    <location>
        <begin position="537"/>
        <end position="690"/>
    </location>
</feature>
<evidence type="ECO:0000313" key="19">
    <source>
        <dbReference type="Proteomes" id="UP000477070"/>
    </source>
</evidence>
<dbReference type="HAMAP" id="MF_00123">
    <property type="entry name" value="Arg_tRNA_synth"/>
    <property type="match status" value="1"/>
</dbReference>
<keyword evidence="9 11" id="KW-0030">Aminoacyl-tRNA synthetase</keyword>
<dbReference type="SUPFAM" id="SSF55190">
    <property type="entry name" value="Arginyl-tRNA synthetase (ArgRS), N-terminal 'additional' domain"/>
    <property type="match status" value="1"/>
</dbReference>
<sequence length="690" mass="77213">MFYEVKAILAGLINEFIESSHVIAKDSTIVSPPLASDSIVPPTIAGDTTFNSPTLAGDVTIVSPPLAGGARGGVKNPNQDSKKDSIESKTRHVKQIKTSTSIDTSPTSQHDDKKDSIESKEILIPENIPLEYPKNKEHGHFATTICFSLAKRLRKNPRDLANALSEFIESKNKDSIFENVEALNGFINLTLSLQFLESKINIALKNPQDYAKPQNLDSKKDSNNAQKILLEFVSANPTGPLHIGHARGAIFGSALTNIAQHLGEKIVCEYYVNDAGAQISMLSLSLYNAAREILNLSTLQGEIYKGEYIKDVAKAAIEHFGVSEFHKQWSEIKENLGTFGKEKMLDEIKRTLKQARIHFDNFVSEKALYKEWDATLSDLQKHNAIEEKDGAIWLKSTLKGDDKDRVLVRNNGEPTYMAGDIIYHRDKFERHFKHYINIWGADHHGYIKRIKASIDFLGYNSANLEVLLAQMVSLLKGGQPYKMSKRAGNFILMQDVLDDIGVDSLRFIFLSKSLDTHLEFDIDDLNKQDSSNPIFYINYANARIHTLLGKSSCTLDSIMNAKICDISTIIAGDSATTPHVIASERSERSNPNSKEDFIKDSNNALAKDLSNLIFNALTLSHILESSYKDRSLHKICEYLKNLAKDFHTFYNAHKILNTPYEKQILKALKFISLTLTTAFSLLGIEIKTKM</sequence>
<comment type="caution">
    <text evidence="17">The sequence shown here is derived from an EMBL/GenBank/DDBJ whole genome shotgun (WGS) entry which is preliminary data.</text>
</comment>
<dbReference type="InterPro" id="IPR036695">
    <property type="entry name" value="Arg-tRNA-synth_N_sf"/>
</dbReference>
<evidence type="ECO:0000313" key="17">
    <source>
        <dbReference type="EMBL" id="TLD95302.1"/>
    </source>
</evidence>
<feature type="short sequence motif" description="'HIGH' region" evidence="11">
    <location>
        <begin position="235"/>
        <end position="245"/>
    </location>
</feature>
<name>A0A347VYL9_9HELI</name>
<evidence type="ECO:0000256" key="12">
    <source>
        <dbReference type="RuleBase" id="RU363038"/>
    </source>
</evidence>
<dbReference type="EMBL" id="QBIU01000002">
    <property type="protein sequence ID" value="MWV70355.1"/>
    <property type="molecule type" value="Genomic_DNA"/>
</dbReference>
<proteinExistence type="inferred from homology"/>
<dbReference type="InterPro" id="IPR008909">
    <property type="entry name" value="DALR_anticod-bd"/>
</dbReference>
<dbReference type="Pfam" id="PF05746">
    <property type="entry name" value="DALR_1"/>
    <property type="match status" value="1"/>
</dbReference>
<dbReference type="Proteomes" id="UP000029714">
    <property type="component" value="Unassembled WGS sequence"/>
</dbReference>